<dbReference type="Proteomes" id="UP000603715">
    <property type="component" value="Unassembled WGS sequence"/>
</dbReference>
<evidence type="ECO:0000313" key="4">
    <source>
        <dbReference type="Proteomes" id="UP001107960"/>
    </source>
</evidence>
<dbReference type="EMBL" id="JAJJML010000001">
    <property type="protein sequence ID" value="MCC9034008.1"/>
    <property type="molecule type" value="Genomic_DNA"/>
</dbReference>
<evidence type="ECO:0000313" key="1">
    <source>
        <dbReference type="EMBL" id="MBD3906503.1"/>
    </source>
</evidence>
<dbReference type="RefSeq" id="WP_191180917.1">
    <property type="nucleotide sequence ID" value="NZ_JACXXP010000033.1"/>
</dbReference>
<sequence>MAQIRISGVWKDENGIITHYAFHTHIKDTTWSRVVKTSKADAIKQIENTGNKAVTWVWNYTTSAFDVQEEVTVVNGSSGKYLRSNPDRKVTDNLAHLINYDWIVAR</sequence>
<reference evidence="2" key="1">
    <citation type="submission" date="2021-11" db="EMBL/GenBank/DDBJ databases">
        <title>Description of novel Chryseobacterium species.</title>
        <authorList>
            <person name="Saticioglu I.B."/>
            <person name="Ay H."/>
            <person name="Altun S."/>
            <person name="Duman M."/>
        </authorList>
    </citation>
    <scope>NUCLEOTIDE SEQUENCE</scope>
    <source>
        <strain evidence="2">C-39</strain>
    </source>
</reference>
<keyword evidence="3" id="KW-1185">Reference proteome</keyword>
<proteinExistence type="predicted"/>
<name>A0A9Q3UU10_9FLAO</name>
<evidence type="ECO:0000313" key="2">
    <source>
        <dbReference type="EMBL" id="MCC9034008.1"/>
    </source>
</evidence>
<reference evidence="3" key="2">
    <citation type="submission" date="2023-07" db="EMBL/GenBank/DDBJ databases">
        <title>Description of novel Chryseobacterium sp. strain C-2.</title>
        <authorList>
            <person name="Saticioglu I.B."/>
        </authorList>
    </citation>
    <scope>NUCLEOTIDE SEQUENCE [LARGE SCALE GENOMIC DNA]</scope>
    <source>
        <strain evidence="3">C-2</strain>
    </source>
</reference>
<dbReference type="Pfam" id="PF13031">
    <property type="entry name" value="DUF3892"/>
    <property type="match status" value="1"/>
</dbReference>
<dbReference type="InterPro" id="IPR024997">
    <property type="entry name" value="DUF3892"/>
</dbReference>
<organism evidence="2 4">
    <name type="scientific">Chryseobacterium muglaense</name>
    <dbReference type="NCBI Taxonomy" id="2893752"/>
    <lineage>
        <taxon>Bacteria</taxon>
        <taxon>Pseudomonadati</taxon>
        <taxon>Bacteroidota</taxon>
        <taxon>Flavobacteriia</taxon>
        <taxon>Flavobacteriales</taxon>
        <taxon>Weeksellaceae</taxon>
        <taxon>Chryseobacterium group</taxon>
        <taxon>Chryseobacterium</taxon>
    </lineage>
</organism>
<gene>
    <name evidence="1" type="ORF">IEW27_18120</name>
    <name evidence="2" type="ORF">LNP80_07000</name>
</gene>
<protein>
    <submittedName>
        <fullName evidence="2">DUF3892 domain-containing protein</fullName>
    </submittedName>
</protein>
<reference evidence="1" key="3">
    <citation type="submission" date="2024-05" db="EMBL/GenBank/DDBJ databases">
        <title>Description of novel Chryseobacterium sp. strain C-2.</title>
        <authorList>
            <person name="Saticioglu I.B."/>
        </authorList>
    </citation>
    <scope>NUCLEOTIDE SEQUENCE</scope>
    <source>
        <strain evidence="1">C-2</strain>
    </source>
</reference>
<accession>A0A9Q3UU10</accession>
<dbReference type="EMBL" id="JACXXP010000033">
    <property type="protein sequence ID" value="MBD3906503.1"/>
    <property type="molecule type" value="Genomic_DNA"/>
</dbReference>
<comment type="caution">
    <text evidence="2">The sequence shown here is derived from an EMBL/GenBank/DDBJ whole genome shotgun (WGS) entry which is preliminary data.</text>
</comment>
<evidence type="ECO:0000313" key="3">
    <source>
        <dbReference type="Proteomes" id="UP000603715"/>
    </source>
</evidence>
<dbReference type="Proteomes" id="UP001107960">
    <property type="component" value="Unassembled WGS sequence"/>
</dbReference>
<dbReference type="AlphaFoldDB" id="A0A9Q3UU10"/>